<dbReference type="InterPro" id="IPR005738">
    <property type="entry name" value="TopoIII"/>
</dbReference>
<dbReference type="Gene3D" id="2.70.20.10">
    <property type="entry name" value="Topoisomerase I, domain 3"/>
    <property type="match status" value="1"/>
</dbReference>
<dbReference type="InterPro" id="IPR023405">
    <property type="entry name" value="Topo_IA_core_domain"/>
</dbReference>
<evidence type="ECO:0000313" key="16">
    <source>
        <dbReference type="EMBL" id="MFC6386714.1"/>
    </source>
</evidence>
<sequence length="702" mass="80802">MSKSLVLAEKPSVAREIARVLGCKNANRHFIEGDHYVVTWALGHLIELKMPEEYDQKYKTWRLEDLPIIPDKMEIKPIKQTRAQYQAIKNLAQRKDLGDLIIATDAGREGELVARWIIEKINWHKPVKRLWVSSQTDKAIRSGFSQLKPAKSYDKLYQSAVCRSEADWLIGLNISRALTTKYNDSLSAGRVQTPTLSMILKREEVIRAFQPQPYWTLHIDLGQCTAVWQKDDQSRIQAREEAERLRQKVTGQEATVRNVVTKVKHEKQPLPYDLTELQRDANRKFGFSAKKTLNVLQNLYERYKIVTYPRTDSRYLTRDIAATMPDRLKAISSAYGDEVRPILSQQKGKVSASFVYNDNKVSDHHALIPTEEPVFVGDLSEDERRLYDLIVRRFLALFYPEYTYQSMRAELAVHGELFILKTNTQTELGFKKLNARHEESSTSSRLHLQKGMALNIKQVIQKEKMTEPPARFSEADLLTKMEQFGLGTPATRADIIEKLLQAESVERVNGRLHPTAKGKQLIDLVNDSLKSPELTAQWEQRLEEIAKGNGSPSQFMEKIRRQTEQLVREVKESDHAYKMQNLTGSKCPECGSPMKEVRDRDGGRILVCINRECGFRKRKDPKLSNKRCRQCHKKMEMHHGKAGIYFQCRNCGIIEKAEQTRKKADKRETRRLLNKLNSTSEPLGNSLADALKNAFNTHQDKD</sequence>
<dbReference type="CDD" id="cd03362">
    <property type="entry name" value="TOPRIM_TopoIA_TopoIII"/>
    <property type="match status" value="1"/>
</dbReference>
<feature type="domain" description="Toprim" evidence="14">
    <location>
        <begin position="3"/>
        <end position="136"/>
    </location>
</feature>
<protein>
    <recommendedName>
        <fullName evidence="3">DNA topoisomerase</fullName>
        <ecNumber evidence="3">5.6.2.1</ecNumber>
    </recommendedName>
    <alternativeName>
        <fullName evidence="12">Omega-protein</fullName>
    </alternativeName>
    <alternativeName>
        <fullName evidence="11">Relaxing enzyme</fullName>
    </alternativeName>
    <alternativeName>
        <fullName evidence="9">Swivelase</fullName>
    </alternativeName>
    <alternativeName>
        <fullName evidence="10">Untwisting enzyme</fullName>
    </alternativeName>
</protein>
<comment type="catalytic activity">
    <reaction evidence="1">
        <text>ATP-independent breakage of single-stranded DNA, followed by passage and rejoining.</text>
        <dbReference type="EC" id="5.6.2.1"/>
    </reaction>
</comment>
<keyword evidence="7" id="KW-0238">DNA-binding</keyword>
<dbReference type="PANTHER" id="PTHR11390">
    <property type="entry name" value="PROKARYOTIC DNA TOPOISOMERASE"/>
    <property type="match status" value="1"/>
</dbReference>
<dbReference type="SMART" id="SM00437">
    <property type="entry name" value="TOP1Ac"/>
    <property type="match status" value="1"/>
</dbReference>
<evidence type="ECO:0000256" key="10">
    <source>
        <dbReference type="ARBA" id="ARBA00031985"/>
    </source>
</evidence>
<dbReference type="SUPFAM" id="SSF56712">
    <property type="entry name" value="Prokaryotic type I DNA topoisomerase"/>
    <property type="match status" value="1"/>
</dbReference>
<dbReference type="EMBL" id="JBHSTQ010000007">
    <property type="protein sequence ID" value="MFC6386714.1"/>
    <property type="molecule type" value="Genomic_DNA"/>
</dbReference>
<evidence type="ECO:0000256" key="11">
    <source>
        <dbReference type="ARBA" id="ARBA00032235"/>
    </source>
</evidence>
<dbReference type="PANTHER" id="PTHR11390:SF21">
    <property type="entry name" value="DNA TOPOISOMERASE 3-ALPHA"/>
    <property type="match status" value="1"/>
</dbReference>
<keyword evidence="5" id="KW-0460">Magnesium</keyword>
<dbReference type="Gene3D" id="3.40.50.140">
    <property type="match status" value="1"/>
</dbReference>
<dbReference type="InterPro" id="IPR003601">
    <property type="entry name" value="Topo_IA_2"/>
</dbReference>
<evidence type="ECO:0000256" key="9">
    <source>
        <dbReference type="ARBA" id="ARBA00030003"/>
    </source>
</evidence>
<dbReference type="PRINTS" id="PR00417">
    <property type="entry name" value="PRTPISMRASEI"/>
</dbReference>
<evidence type="ECO:0000256" key="13">
    <source>
        <dbReference type="SAM" id="MobiDB-lite"/>
    </source>
</evidence>
<evidence type="ECO:0000256" key="8">
    <source>
        <dbReference type="ARBA" id="ARBA00023235"/>
    </source>
</evidence>
<evidence type="ECO:0000256" key="7">
    <source>
        <dbReference type="ARBA" id="ARBA00023125"/>
    </source>
</evidence>
<organism evidence="16 17">
    <name type="scientific">Sporolactobacillus kofuensis</name>
    <dbReference type="NCBI Taxonomy" id="269672"/>
    <lineage>
        <taxon>Bacteria</taxon>
        <taxon>Bacillati</taxon>
        <taxon>Bacillota</taxon>
        <taxon>Bacilli</taxon>
        <taxon>Bacillales</taxon>
        <taxon>Sporolactobacillaceae</taxon>
        <taxon>Sporolactobacillus</taxon>
    </lineage>
</organism>
<dbReference type="InterPro" id="IPR003602">
    <property type="entry name" value="Topo_IA_DNA-bd_dom"/>
</dbReference>
<dbReference type="InterPro" id="IPR013825">
    <property type="entry name" value="Topo_IA_cen_sub2"/>
</dbReference>
<evidence type="ECO:0000256" key="12">
    <source>
        <dbReference type="ARBA" id="ARBA00032877"/>
    </source>
</evidence>
<dbReference type="SMART" id="SM00493">
    <property type="entry name" value="TOPRIM"/>
    <property type="match status" value="1"/>
</dbReference>
<dbReference type="InterPro" id="IPR013826">
    <property type="entry name" value="Topo_IA_cen_sub3"/>
</dbReference>
<dbReference type="RefSeq" id="WP_253076992.1">
    <property type="nucleotide sequence ID" value="NZ_JAMXWN010000013.1"/>
</dbReference>
<dbReference type="PROSITE" id="PS00396">
    <property type="entry name" value="TOPO_IA_1"/>
    <property type="match status" value="1"/>
</dbReference>
<evidence type="ECO:0000256" key="4">
    <source>
        <dbReference type="ARBA" id="ARBA00022723"/>
    </source>
</evidence>
<proteinExistence type="inferred from homology"/>
<keyword evidence="8 16" id="KW-0413">Isomerase</keyword>
<dbReference type="Proteomes" id="UP001596267">
    <property type="component" value="Unassembled WGS sequence"/>
</dbReference>
<dbReference type="Pfam" id="PF01131">
    <property type="entry name" value="Topoisom_bac"/>
    <property type="match status" value="1"/>
</dbReference>
<keyword evidence="17" id="KW-1185">Reference proteome</keyword>
<name>A0ABW1WGI6_9BACL</name>
<gene>
    <name evidence="16" type="ORF">ACFP7A_08870</name>
</gene>
<keyword evidence="4" id="KW-0479">Metal-binding</keyword>
<dbReference type="GO" id="GO:0003917">
    <property type="term" value="F:DNA topoisomerase type I (single strand cut, ATP-independent) activity"/>
    <property type="evidence" value="ECO:0007669"/>
    <property type="project" value="UniProtKB-EC"/>
</dbReference>
<feature type="compositionally biased region" description="Basic and acidic residues" evidence="13">
    <location>
        <begin position="661"/>
        <end position="671"/>
    </location>
</feature>
<feature type="domain" description="Topo IA-type catalytic" evidence="15">
    <location>
        <begin position="153"/>
        <end position="567"/>
    </location>
</feature>
<comment type="caution">
    <text evidence="16">The sequence shown here is derived from an EMBL/GenBank/DDBJ whole genome shotgun (WGS) entry which is preliminary data.</text>
</comment>
<dbReference type="SMART" id="SM00436">
    <property type="entry name" value="TOP1Bc"/>
    <property type="match status" value="1"/>
</dbReference>
<evidence type="ECO:0000259" key="14">
    <source>
        <dbReference type="PROSITE" id="PS50880"/>
    </source>
</evidence>
<evidence type="ECO:0000256" key="1">
    <source>
        <dbReference type="ARBA" id="ARBA00000213"/>
    </source>
</evidence>
<evidence type="ECO:0000256" key="2">
    <source>
        <dbReference type="ARBA" id="ARBA00009446"/>
    </source>
</evidence>
<dbReference type="Gene3D" id="1.10.290.10">
    <property type="entry name" value="Topoisomerase I, domain 4"/>
    <property type="match status" value="1"/>
</dbReference>
<dbReference type="Gene3D" id="1.10.460.10">
    <property type="entry name" value="Topoisomerase I, domain 2"/>
    <property type="match status" value="1"/>
</dbReference>
<evidence type="ECO:0000256" key="5">
    <source>
        <dbReference type="ARBA" id="ARBA00022842"/>
    </source>
</evidence>
<evidence type="ECO:0000256" key="3">
    <source>
        <dbReference type="ARBA" id="ARBA00012891"/>
    </source>
</evidence>
<dbReference type="InterPro" id="IPR000380">
    <property type="entry name" value="Topo_IA"/>
</dbReference>
<accession>A0ABW1WGI6</accession>
<dbReference type="EC" id="5.6.2.1" evidence="3"/>
<dbReference type="InterPro" id="IPR023406">
    <property type="entry name" value="Topo_IA_AS"/>
</dbReference>
<keyword evidence="6" id="KW-0799">Topoisomerase</keyword>
<dbReference type="InterPro" id="IPR013497">
    <property type="entry name" value="Topo_IA_cen"/>
</dbReference>
<comment type="similarity">
    <text evidence="2">Belongs to the type IA topoisomerase family.</text>
</comment>
<dbReference type="InterPro" id="IPR034144">
    <property type="entry name" value="TOPRIM_TopoIII"/>
</dbReference>
<dbReference type="Pfam" id="PF01751">
    <property type="entry name" value="Toprim"/>
    <property type="match status" value="1"/>
</dbReference>
<dbReference type="InterPro" id="IPR013824">
    <property type="entry name" value="Topo_IA_cen_sub1"/>
</dbReference>
<feature type="region of interest" description="Disordered" evidence="13">
    <location>
        <begin position="661"/>
        <end position="685"/>
    </location>
</feature>
<evidence type="ECO:0000256" key="6">
    <source>
        <dbReference type="ARBA" id="ARBA00023029"/>
    </source>
</evidence>
<evidence type="ECO:0000259" key="15">
    <source>
        <dbReference type="PROSITE" id="PS52039"/>
    </source>
</evidence>
<dbReference type="PROSITE" id="PS52039">
    <property type="entry name" value="TOPO_IA_2"/>
    <property type="match status" value="1"/>
</dbReference>
<dbReference type="InterPro" id="IPR006171">
    <property type="entry name" value="TOPRIM_dom"/>
</dbReference>
<dbReference type="NCBIfam" id="NF005829">
    <property type="entry name" value="PRK07726.1"/>
    <property type="match status" value="1"/>
</dbReference>
<dbReference type="CDD" id="cd00186">
    <property type="entry name" value="TOP1Ac"/>
    <property type="match status" value="1"/>
</dbReference>
<dbReference type="NCBIfam" id="TIGR01056">
    <property type="entry name" value="topB"/>
    <property type="match status" value="1"/>
</dbReference>
<reference evidence="17" key="1">
    <citation type="journal article" date="2019" name="Int. J. Syst. Evol. Microbiol.">
        <title>The Global Catalogue of Microorganisms (GCM) 10K type strain sequencing project: providing services to taxonomists for standard genome sequencing and annotation.</title>
        <authorList>
            <consortium name="The Broad Institute Genomics Platform"/>
            <consortium name="The Broad Institute Genome Sequencing Center for Infectious Disease"/>
            <person name="Wu L."/>
            <person name="Ma J."/>
        </authorList>
    </citation>
    <scope>NUCLEOTIDE SEQUENCE [LARGE SCALE GENOMIC DNA]</scope>
    <source>
        <strain evidence="17">CCUG 42001</strain>
    </source>
</reference>
<dbReference type="PROSITE" id="PS50880">
    <property type="entry name" value="TOPRIM"/>
    <property type="match status" value="1"/>
</dbReference>
<evidence type="ECO:0000313" key="17">
    <source>
        <dbReference type="Proteomes" id="UP001596267"/>
    </source>
</evidence>